<keyword evidence="5 8" id="KW-0812">Transmembrane</keyword>
<sequence length="254" mass="26622">MNDLLALLPASIQLSHLLLAIAALVVAYAIFTLVGFGSALLAGAPLALVMPVARIVPLLAMLDCGGAALRGWQARQAVAWPEFRRLFPGMLLGQLLGVAVLARLSPALMAISLGLFVAIQGLRGLLGKKTAPGATSGHPFGYGIFGGVLGGLFGSGGFIYAAYLERRLADRNAFRATQAVLIALSTAWRIVLCLVAGLLDLDLLLQALACAPLMGLGVYLGHRIDLRISREQLFLLLNGLLLACGLSLIVRFAS</sequence>
<evidence type="ECO:0000256" key="1">
    <source>
        <dbReference type="ARBA" id="ARBA00004651"/>
    </source>
</evidence>
<dbReference type="PANTHER" id="PTHR30269">
    <property type="entry name" value="TRANSMEMBRANE PROTEIN YFCA"/>
    <property type="match status" value="1"/>
</dbReference>
<proteinExistence type="inferred from homology"/>
<feature type="transmembrane region" description="Helical" evidence="8">
    <location>
        <begin position="176"/>
        <end position="197"/>
    </location>
</feature>
<comment type="similarity">
    <text evidence="2 8">Belongs to the 4-toluene sulfonate uptake permease (TSUP) (TC 2.A.102) family.</text>
</comment>
<protein>
    <recommendedName>
        <fullName evidence="8">Probable membrane transporter protein</fullName>
    </recommendedName>
</protein>
<keyword evidence="7 8" id="KW-0472">Membrane</keyword>
<feature type="transmembrane region" description="Helical" evidence="8">
    <location>
        <begin position="139"/>
        <end position="164"/>
    </location>
</feature>
<dbReference type="GO" id="GO:0005886">
    <property type="term" value="C:plasma membrane"/>
    <property type="evidence" value="ECO:0007669"/>
    <property type="project" value="UniProtKB-SubCell"/>
</dbReference>
<dbReference type="STRING" id="281362.AT959_03200"/>
<keyword evidence="6 8" id="KW-1133">Transmembrane helix</keyword>
<evidence type="ECO:0000313" key="9">
    <source>
        <dbReference type="EMBL" id="KXB32082.1"/>
    </source>
</evidence>
<keyword evidence="10" id="KW-1185">Reference proteome</keyword>
<dbReference type="EMBL" id="LODL01000007">
    <property type="protein sequence ID" value="KXB32082.1"/>
    <property type="molecule type" value="Genomic_DNA"/>
</dbReference>
<feature type="transmembrane region" description="Helical" evidence="8">
    <location>
        <begin position="203"/>
        <end position="221"/>
    </location>
</feature>
<comment type="subcellular location">
    <subcellularLocation>
        <location evidence="1 8">Cell membrane</location>
        <topology evidence="1 8">Multi-pass membrane protein</topology>
    </subcellularLocation>
</comment>
<dbReference type="AlphaFoldDB" id="A0A133XMB2"/>
<feature type="transmembrane region" description="Helical" evidence="8">
    <location>
        <begin position="17"/>
        <end position="42"/>
    </location>
</feature>
<evidence type="ECO:0000256" key="3">
    <source>
        <dbReference type="ARBA" id="ARBA00022448"/>
    </source>
</evidence>
<dbReference type="Proteomes" id="UP000070186">
    <property type="component" value="Unassembled WGS sequence"/>
</dbReference>
<feature type="transmembrane region" description="Helical" evidence="8">
    <location>
        <begin position="90"/>
        <end position="119"/>
    </location>
</feature>
<organism evidence="9 10">
    <name type="scientific">Dechloromonas denitrificans</name>
    <dbReference type="NCBI Taxonomy" id="281362"/>
    <lineage>
        <taxon>Bacteria</taxon>
        <taxon>Pseudomonadati</taxon>
        <taxon>Pseudomonadota</taxon>
        <taxon>Betaproteobacteria</taxon>
        <taxon>Rhodocyclales</taxon>
        <taxon>Azonexaceae</taxon>
        <taxon>Dechloromonas</taxon>
    </lineage>
</organism>
<name>A0A133XMB2_9RHOO</name>
<evidence type="ECO:0000256" key="8">
    <source>
        <dbReference type="RuleBase" id="RU363041"/>
    </source>
</evidence>
<dbReference type="InterPro" id="IPR002781">
    <property type="entry name" value="TM_pro_TauE-like"/>
</dbReference>
<dbReference type="PANTHER" id="PTHR30269:SF32">
    <property type="entry name" value="MEMBRANE TRANSPORTER PROTEIN-RELATED"/>
    <property type="match status" value="1"/>
</dbReference>
<evidence type="ECO:0000313" key="10">
    <source>
        <dbReference type="Proteomes" id="UP000070186"/>
    </source>
</evidence>
<evidence type="ECO:0000256" key="4">
    <source>
        <dbReference type="ARBA" id="ARBA00022475"/>
    </source>
</evidence>
<reference evidence="9 10" key="1">
    <citation type="submission" date="2015-12" db="EMBL/GenBank/DDBJ databases">
        <title>Nitrous oxide reduction kinetics distinguish bacteria harboring typical versus atypical NosZ.</title>
        <authorList>
            <person name="Yoon S."/>
            <person name="Nissen S."/>
            <person name="Park D."/>
            <person name="Sanford R.A."/>
            <person name="Loeffler F.E."/>
        </authorList>
    </citation>
    <scope>NUCLEOTIDE SEQUENCE [LARGE SCALE GENOMIC DNA]</scope>
    <source>
        <strain evidence="9 10">ATCC BAA-841</strain>
    </source>
</reference>
<accession>A0A133XMB2</accession>
<feature type="transmembrane region" description="Helical" evidence="8">
    <location>
        <begin position="233"/>
        <end position="253"/>
    </location>
</feature>
<evidence type="ECO:0000256" key="6">
    <source>
        <dbReference type="ARBA" id="ARBA00022989"/>
    </source>
</evidence>
<keyword evidence="3" id="KW-0813">Transport</keyword>
<dbReference type="InterPro" id="IPR052017">
    <property type="entry name" value="TSUP"/>
</dbReference>
<comment type="caution">
    <text evidence="9">The sequence shown here is derived from an EMBL/GenBank/DDBJ whole genome shotgun (WGS) entry which is preliminary data.</text>
</comment>
<dbReference type="RefSeq" id="WP_066880539.1">
    <property type="nucleotide sequence ID" value="NZ_LODL01000007.1"/>
</dbReference>
<keyword evidence="4 8" id="KW-1003">Cell membrane</keyword>
<gene>
    <name evidence="9" type="ORF">AT959_03200</name>
</gene>
<evidence type="ECO:0000256" key="2">
    <source>
        <dbReference type="ARBA" id="ARBA00009142"/>
    </source>
</evidence>
<evidence type="ECO:0000256" key="7">
    <source>
        <dbReference type="ARBA" id="ARBA00023136"/>
    </source>
</evidence>
<evidence type="ECO:0000256" key="5">
    <source>
        <dbReference type="ARBA" id="ARBA00022692"/>
    </source>
</evidence>
<dbReference type="Pfam" id="PF01925">
    <property type="entry name" value="TauE"/>
    <property type="match status" value="1"/>
</dbReference>